<dbReference type="EMBL" id="JASBWR010000120">
    <property type="protein sequence ID" value="KAJ9093663.1"/>
    <property type="molecule type" value="Genomic_DNA"/>
</dbReference>
<sequence length="955" mass="106240">MEPDQRISSVERLIDRLMTDDIAQRAMVENQSLRKELSMRASDPRSNLSGNEPPKHTPQLSLESSLFAHFQDPNYNNAKSGTDDVRFTTLKDGPSESFRPARPPTPPLFGAAAPPPNVHLLKLDLNHQAGAKIQLPPPSGGFISSNQASIEAQTSHHSTSFEAKSSNKNNRPKALSSRAPPPPPLPGMFNSVAIDTSTTAIPPAPPLPDMFGSTNGQNTVPSIPPPPPLPSMLKNEKGNEPVSSKAPPPPPPLPPLLIGNGAQPPPPPPPPPPFLLGSQDTSLTQDSIPPPPPLPPILNGENNSVLSSMTSSPVAALPNISATLNLESSSITQTPTKNSGSLGTSGSIPATDTNLLGIRPKNKVKQMHWEKINDIQKTFWTEVDSNFSNELLGSGILSEVERIFAAKTSTIKLKKDTGSSKQASRKVSFLPRDLAQQFGINLHMFANLPVDELVLKILRCESEILENVSVLEFFNSDQLTEMGDTMARNLAPYSTGFDKLSGKEPKESPDDLDRPDRLYLELWYNLRSYWKSRSRVLLLLQTYAKDYHDLEHKLRRVDVANEAVEASENLRNVLTLIRSMGNFMNDLSKQALGIKIDTLHRLKFMKDDANSMTFLHYIEKVIRNTFPSFGAFVDELRDLTQAHNISVEQLEKDCLDFEKNVSNCFSSIEKGNLSDPGKFHPEDKVLEAVRESIRRAQTKSGLLIQHMKKTVQKYECLMEYFGEDPKDSLSKAGFFDKFQSFVVEFTRVHTENIQKEEDQRAYEARKKLLEDPKLKKNNSQQVEVKDQSLAKTIETTKSGSKESELEHDTDTKDDQEEEDDDDIEGEEYSSVDEIGDEVIESLLEKLRNASSTSSESYNKKRRSKALSFYLTASVDEFYENTAANGSEVDLRLEYESVNSLKKRMTSRRQGASTTDLNLSTPAPADMVMARAQSMLSQLRNNEPAETEVRQQDLHQ</sequence>
<evidence type="ECO:0000313" key="1">
    <source>
        <dbReference type="EMBL" id="KAJ9093663.1"/>
    </source>
</evidence>
<proteinExistence type="predicted"/>
<gene>
    <name evidence="1" type="ORF">QFC19_008252</name>
</gene>
<name>A0ACC2V3I9_9TREE</name>
<protein>
    <submittedName>
        <fullName evidence="1">Uncharacterized protein</fullName>
    </submittedName>
</protein>
<dbReference type="Proteomes" id="UP001241377">
    <property type="component" value="Unassembled WGS sequence"/>
</dbReference>
<evidence type="ECO:0000313" key="2">
    <source>
        <dbReference type="Proteomes" id="UP001241377"/>
    </source>
</evidence>
<reference evidence="1" key="1">
    <citation type="submission" date="2023-04" db="EMBL/GenBank/DDBJ databases">
        <title>Draft Genome sequencing of Naganishia species isolated from polar environments using Oxford Nanopore Technology.</title>
        <authorList>
            <person name="Leo P."/>
            <person name="Venkateswaran K."/>
        </authorList>
    </citation>
    <scope>NUCLEOTIDE SEQUENCE</scope>
    <source>
        <strain evidence="1">MNA-CCFEE 5261</strain>
    </source>
</reference>
<accession>A0ACC2V3I9</accession>
<keyword evidence="2" id="KW-1185">Reference proteome</keyword>
<organism evidence="1 2">
    <name type="scientific">Naganishia cerealis</name>
    <dbReference type="NCBI Taxonomy" id="610337"/>
    <lineage>
        <taxon>Eukaryota</taxon>
        <taxon>Fungi</taxon>
        <taxon>Dikarya</taxon>
        <taxon>Basidiomycota</taxon>
        <taxon>Agaricomycotina</taxon>
        <taxon>Tremellomycetes</taxon>
        <taxon>Filobasidiales</taxon>
        <taxon>Filobasidiaceae</taxon>
        <taxon>Naganishia</taxon>
    </lineage>
</organism>
<comment type="caution">
    <text evidence="1">The sequence shown here is derived from an EMBL/GenBank/DDBJ whole genome shotgun (WGS) entry which is preliminary data.</text>
</comment>